<evidence type="ECO:0000256" key="16">
    <source>
        <dbReference type="HAMAP-Rule" id="MF_00135"/>
    </source>
</evidence>
<accession>A0A2X1Y4X9</accession>
<evidence type="ECO:0000313" key="20">
    <source>
        <dbReference type="Proteomes" id="UP000251647"/>
    </source>
</evidence>
<dbReference type="HAMAP" id="MF_00135">
    <property type="entry name" value="PRAI"/>
    <property type="match status" value="1"/>
</dbReference>
<dbReference type="InterPro" id="IPR011060">
    <property type="entry name" value="RibuloseP-bd_barrel"/>
</dbReference>
<evidence type="ECO:0000256" key="3">
    <source>
        <dbReference type="ARBA" id="ARBA00004664"/>
    </source>
</evidence>
<evidence type="ECO:0000259" key="18">
    <source>
        <dbReference type="Pfam" id="PF00697"/>
    </source>
</evidence>
<dbReference type="GO" id="GO:0004425">
    <property type="term" value="F:indole-3-glycerol-phosphate synthase activity"/>
    <property type="evidence" value="ECO:0007669"/>
    <property type="project" value="UniProtKB-UniRule"/>
</dbReference>
<dbReference type="EMBL" id="UATL01000001">
    <property type="protein sequence ID" value="SPY27854.1"/>
    <property type="molecule type" value="Genomic_DNA"/>
</dbReference>
<organism evidence="19 20">
    <name type="scientific">Photobacterium damselae</name>
    <dbReference type="NCBI Taxonomy" id="38293"/>
    <lineage>
        <taxon>Bacteria</taxon>
        <taxon>Pseudomonadati</taxon>
        <taxon>Pseudomonadota</taxon>
        <taxon>Gammaproteobacteria</taxon>
        <taxon>Vibrionales</taxon>
        <taxon>Vibrionaceae</taxon>
        <taxon>Photobacterium</taxon>
    </lineage>
</organism>
<dbReference type="Gene3D" id="3.20.20.70">
    <property type="entry name" value="Aldolase class I"/>
    <property type="match status" value="2"/>
</dbReference>
<comment type="similarity">
    <text evidence="16">Belongs to the TrpF family.</text>
</comment>
<evidence type="ECO:0000313" key="19">
    <source>
        <dbReference type="EMBL" id="SPY27854.1"/>
    </source>
</evidence>
<dbReference type="GO" id="GO:0000162">
    <property type="term" value="P:L-tryptophan biosynthetic process"/>
    <property type="evidence" value="ECO:0007669"/>
    <property type="project" value="UniProtKB-UniRule"/>
</dbReference>
<dbReference type="NCBIfam" id="NF006945">
    <property type="entry name" value="PRK09427.1"/>
    <property type="match status" value="1"/>
</dbReference>
<feature type="domain" description="Indole-3-glycerol phosphate synthase" evidence="17">
    <location>
        <begin position="7"/>
        <end position="253"/>
    </location>
</feature>
<evidence type="ECO:0000256" key="2">
    <source>
        <dbReference type="ARBA" id="ARBA00001633"/>
    </source>
</evidence>
<name>A0A2X1Y4X9_PHODM</name>
<comment type="similarity">
    <text evidence="6">In the C-terminal section; belongs to the TrpF family.</text>
</comment>
<reference evidence="19 20" key="1">
    <citation type="submission" date="2018-06" db="EMBL/GenBank/DDBJ databases">
        <authorList>
            <consortium name="Pathogen Informatics"/>
            <person name="Doyle S."/>
        </authorList>
    </citation>
    <scope>NUCLEOTIDE SEQUENCE [LARGE SCALE GENOMIC DNA]</scope>
    <source>
        <strain evidence="19 20">NCTC11647</strain>
    </source>
</reference>
<keyword evidence="13" id="KW-0511">Multifunctional enzyme</keyword>
<keyword evidence="7 15" id="KW-0028">Amino-acid biosynthesis</keyword>
<dbReference type="Pfam" id="PF00697">
    <property type="entry name" value="PRAI"/>
    <property type="match status" value="1"/>
</dbReference>
<dbReference type="Proteomes" id="UP000251647">
    <property type="component" value="Unassembled WGS sequence"/>
</dbReference>
<dbReference type="FunFam" id="3.20.20.70:FF:000024">
    <property type="entry name" value="Indole-3-glycerol phosphate synthase"/>
    <property type="match status" value="1"/>
</dbReference>
<comment type="similarity">
    <text evidence="5">In the N-terminal section; belongs to the TrpC family.</text>
</comment>
<evidence type="ECO:0000256" key="14">
    <source>
        <dbReference type="ARBA" id="ARBA00025592"/>
    </source>
</evidence>
<protein>
    <recommendedName>
        <fullName evidence="15 16">Multifunctional fusion protein</fullName>
    </recommendedName>
    <domain>
        <recommendedName>
            <fullName evidence="15">Indole-3-glycerol phosphate synthase</fullName>
            <shortName evidence="15">IGPS</shortName>
            <ecNumber evidence="15">4.1.1.48</ecNumber>
        </recommendedName>
    </domain>
    <domain>
        <recommendedName>
            <fullName evidence="16">N-(5'-phosphoribosyl)anthranilate isomerase</fullName>
            <shortName evidence="16">PRAI</shortName>
            <ecNumber evidence="16">5.3.1.24</ecNumber>
        </recommendedName>
    </domain>
</protein>
<evidence type="ECO:0000256" key="7">
    <source>
        <dbReference type="ARBA" id="ARBA00022605"/>
    </source>
</evidence>
<keyword evidence="9 15" id="KW-0822">Tryptophan biosynthesis</keyword>
<dbReference type="InterPro" id="IPR045186">
    <property type="entry name" value="Indole-3-glycerol_P_synth"/>
</dbReference>
<comment type="pathway">
    <text evidence="4 15">Amino-acid biosynthesis; L-tryptophan biosynthesis; L-tryptophan from chorismate: step 4/5.</text>
</comment>
<evidence type="ECO:0000256" key="1">
    <source>
        <dbReference type="ARBA" id="ARBA00001164"/>
    </source>
</evidence>
<evidence type="ECO:0000256" key="9">
    <source>
        <dbReference type="ARBA" id="ARBA00022822"/>
    </source>
</evidence>
<evidence type="ECO:0000256" key="5">
    <source>
        <dbReference type="ARBA" id="ARBA00007902"/>
    </source>
</evidence>
<dbReference type="PANTHER" id="PTHR22854:SF2">
    <property type="entry name" value="INDOLE-3-GLYCEROL-PHOSPHATE SYNTHASE"/>
    <property type="match status" value="1"/>
</dbReference>
<dbReference type="HAMAP" id="MF_00134_B">
    <property type="entry name" value="IGPS_B"/>
    <property type="match status" value="1"/>
</dbReference>
<evidence type="ECO:0000256" key="15">
    <source>
        <dbReference type="HAMAP-Rule" id="MF_00134"/>
    </source>
</evidence>
<dbReference type="CDD" id="cd00331">
    <property type="entry name" value="IGPS"/>
    <property type="match status" value="1"/>
</dbReference>
<dbReference type="Pfam" id="PF00218">
    <property type="entry name" value="IGPS"/>
    <property type="match status" value="1"/>
</dbReference>
<dbReference type="EC" id="4.1.1.48" evidence="15"/>
<comment type="function">
    <text evidence="14">Bifunctional enzyme that catalyzes two sequential steps of tryptophan biosynthetic pathway. The first reaction is catalyzed by the isomerase, coded by the TrpF domain; the second reaction is catalyzed by the synthase, coded by the TrpC domain.</text>
</comment>
<dbReference type="NCBIfam" id="NF001377">
    <property type="entry name" value="PRK00278.2-4"/>
    <property type="match status" value="1"/>
</dbReference>
<dbReference type="EC" id="5.3.1.24" evidence="16"/>
<keyword evidence="11 16" id="KW-0413">Isomerase</keyword>
<dbReference type="InterPro" id="IPR001468">
    <property type="entry name" value="Indole-3-GlycerolPSynthase_CS"/>
</dbReference>
<dbReference type="InterPro" id="IPR001240">
    <property type="entry name" value="PRAI_dom"/>
</dbReference>
<comment type="pathway">
    <text evidence="3 16">Amino-acid biosynthesis; L-tryptophan biosynthesis; L-tryptophan from chorismate: step 3/5.</text>
</comment>
<comment type="catalytic activity">
    <reaction evidence="1 16">
        <text>N-(5-phospho-beta-D-ribosyl)anthranilate = 1-(2-carboxyphenylamino)-1-deoxy-D-ribulose 5-phosphate</text>
        <dbReference type="Rhea" id="RHEA:21540"/>
        <dbReference type="ChEBI" id="CHEBI:18277"/>
        <dbReference type="ChEBI" id="CHEBI:58613"/>
        <dbReference type="EC" id="5.3.1.24"/>
    </reaction>
</comment>
<gene>
    <name evidence="15 19" type="primary">trpC</name>
    <name evidence="16" type="synonym">trpF</name>
    <name evidence="19" type="ORF">NCTC11647_00919</name>
</gene>
<evidence type="ECO:0000256" key="11">
    <source>
        <dbReference type="ARBA" id="ARBA00023235"/>
    </source>
</evidence>
<dbReference type="InterPro" id="IPR013798">
    <property type="entry name" value="Indole-3-glycerol_P_synth_dom"/>
</dbReference>
<feature type="domain" description="N-(5'phosphoribosyl) anthranilate isomerase (PRAI)" evidence="18">
    <location>
        <begin position="259"/>
        <end position="458"/>
    </location>
</feature>
<dbReference type="PROSITE" id="PS00614">
    <property type="entry name" value="IGPS"/>
    <property type="match status" value="1"/>
</dbReference>
<dbReference type="InterPro" id="IPR013785">
    <property type="entry name" value="Aldolase_TIM"/>
</dbReference>
<evidence type="ECO:0000259" key="17">
    <source>
        <dbReference type="Pfam" id="PF00218"/>
    </source>
</evidence>
<dbReference type="CDD" id="cd00405">
    <property type="entry name" value="PRAI"/>
    <property type="match status" value="1"/>
</dbReference>
<keyword evidence="10 15" id="KW-0057">Aromatic amino acid biosynthesis</keyword>
<dbReference type="AlphaFoldDB" id="A0A2X1Y4X9"/>
<dbReference type="SUPFAM" id="SSF51366">
    <property type="entry name" value="Ribulose-phoshate binding barrel"/>
    <property type="match status" value="2"/>
</dbReference>
<evidence type="ECO:0000256" key="13">
    <source>
        <dbReference type="ARBA" id="ARBA00023268"/>
    </source>
</evidence>
<proteinExistence type="inferred from homology"/>
<keyword evidence="12 15" id="KW-0456">Lyase</keyword>
<evidence type="ECO:0000256" key="10">
    <source>
        <dbReference type="ARBA" id="ARBA00023141"/>
    </source>
</evidence>
<evidence type="ECO:0000256" key="8">
    <source>
        <dbReference type="ARBA" id="ARBA00022793"/>
    </source>
</evidence>
<dbReference type="PANTHER" id="PTHR22854">
    <property type="entry name" value="TRYPTOPHAN BIOSYNTHESIS PROTEIN"/>
    <property type="match status" value="1"/>
</dbReference>
<dbReference type="GO" id="GO:0004640">
    <property type="term" value="F:phosphoribosylanthranilate isomerase activity"/>
    <property type="evidence" value="ECO:0007669"/>
    <property type="project" value="UniProtKB-UniRule"/>
</dbReference>
<comment type="similarity">
    <text evidence="15">Belongs to the TrpC family.</text>
</comment>
<keyword evidence="8 15" id="KW-0210">Decarboxylase</keyword>
<sequence>MTMETVLQKIVADKRLWVEARKKLQPLTGFKSAVKTSDRSFYQALKQQPVAFILECKKASPSKGLIRADFNLDAIAKVYRRYASAISVLTDEKYFQGQFEFITHVREQVEQPVLCKDFMIDPYQVYLARYYQADAILLMLSVLDDETYQQLSTLAHQLGMGVLTEVSTEDELQRAIDLKATVVGINNRNLRDLSIDLNRTKQLAPKLPNGVTVISESGIYNNQQVRELAQYADGFLIGSALMAENDLELAVRKVILGENKVCGLTHSDDASYAYQSGAYYGGLIFAKASPRAISNEQARMVISGAPLKYIGVFQNQTSEEIVQTVKALGLYGVQLHGQEDTAYIAELTKQLQESQITCQLWKAYGIAGEQLPDFLPDVDRHLLDCKVGQQLGGTGQRFDWSLLDSLSEQQKSQLMIAGGINPSNAFIAIQIHCAGLDLNSGVEIKPGQKDPQKLQAAFAAIRQIKENRHYE</sequence>
<evidence type="ECO:0000256" key="6">
    <source>
        <dbReference type="ARBA" id="ARBA00009847"/>
    </source>
</evidence>
<comment type="catalytic activity">
    <reaction evidence="2 15">
        <text>1-(2-carboxyphenylamino)-1-deoxy-D-ribulose 5-phosphate + H(+) = (1S,2R)-1-C-(indol-3-yl)glycerol 3-phosphate + CO2 + H2O</text>
        <dbReference type="Rhea" id="RHEA:23476"/>
        <dbReference type="ChEBI" id="CHEBI:15377"/>
        <dbReference type="ChEBI" id="CHEBI:15378"/>
        <dbReference type="ChEBI" id="CHEBI:16526"/>
        <dbReference type="ChEBI" id="CHEBI:58613"/>
        <dbReference type="ChEBI" id="CHEBI:58866"/>
        <dbReference type="EC" id="4.1.1.48"/>
    </reaction>
</comment>
<evidence type="ECO:0000256" key="12">
    <source>
        <dbReference type="ARBA" id="ARBA00023239"/>
    </source>
</evidence>
<evidence type="ECO:0000256" key="4">
    <source>
        <dbReference type="ARBA" id="ARBA00004696"/>
    </source>
</evidence>
<dbReference type="UniPathway" id="UPA00035">
    <property type="reaction ID" value="UER00042"/>
</dbReference>